<dbReference type="EMBL" id="OZ034829">
    <property type="protein sequence ID" value="CAL1685794.1"/>
    <property type="molecule type" value="Genomic_DNA"/>
</dbReference>
<sequence>MEGTPSAHQDDSSSSCGACIRAHLTFARHKFMQNNSTTTVHYGADGAGSKTLSVRAAGTVDRPQRGYALLVPPVSLRAAALVFWLAISIRLTLRDDPARLTAERLN</sequence>
<name>A0AAV2NYT8_9HYME</name>
<proteinExistence type="predicted"/>
<gene>
    <name evidence="1" type="ORF">LPLAT_LOCUS11210</name>
</gene>
<keyword evidence="2" id="KW-1185">Reference proteome</keyword>
<dbReference type="Proteomes" id="UP001497644">
    <property type="component" value="Chromosome 6"/>
</dbReference>
<evidence type="ECO:0000313" key="1">
    <source>
        <dbReference type="EMBL" id="CAL1685794.1"/>
    </source>
</evidence>
<reference evidence="1" key="1">
    <citation type="submission" date="2024-04" db="EMBL/GenBank/DDBJ databases">
        <authorList>
            <consortium name="Molecular Ecology Group"/>
        </authorList>
    </citation>
    <scope>NUCLEOTIDE SEQUENCE</scope>
</reference>
<evidence type="ECO:0000313" key="2">
    <source>
        <dbReference type="Proteomes" id="UP001497644"/>
    </source>
</evidence>
<organism evidence="1 2">
    <name type="scientific">Lasius platythorax</name>
    <dbReference type="NCBI Taxonomy" id="488582"/>
    <lineage>
        <taxon>Eukaryota</taxon>
        <taxon>Metazoa</taxon>
        <taxon>Ecdysozoa</taxon>
        <taxon>Arthropoda</taxon>
        <taxon>Hexapoda</taxon>
        <taxon>Insecta</taxon>
        <taxon>Pterygota</taxon>
        <taxon>Neoptera</taxon>
        <taxon>Endopterygota</taxon>
        <taxon>Hymenoptera</taxon>
        <taxon>Apocrita</taxon>
        <taxon>Aculeata</taxon>
        <taxon>Formicoidea</taxon>
        <taxon>Formicidae</taxon>
        <taxon>Formicinae</taxon>
        <taxon>Lasius</taxon>
        <taxon>Lasius</taxon>
    </lineage>
</organism>
<protein>
    <submittedName>
        <fullName evidence="1">Uncharacterized protein</fullName>
    </submittedName>
</protein>
<accession>A0AAV2NYT8</accession>
<dbReference type="AlphaFoldDB" id="A0AAV2NYT8"/>